<name>A8M9M7_CALMQ</name>
<keyword evidence="3" id="KW-1185">Reference proteome</keyword>
<dbReference type="GO" id="GO:0016616">
    <property type="term" value="F:oxidoreductase activity, acting on the CH-OH group of donors, NAD or NADP as acceptor"/>
    <property type="evidence" value="ECO:0007669"/>
    <property type="project" value="TreeGrafter"/>
</dbReference>
<proteinExistence type="inferred from homology"/>
<organism evidence="2 3">
    <name type="scientific">Caldivirga maquilingensis (strain ATCC 700844 / DSM 13496 / JCM 10307 / IC-167)</name>
    <dbReference type="NCBI Taxonomy" id="397948"/>
    <lineage>
        <taxon>Archaea</taxon>
        <taxon>Thermoproteota</taxon>
        <taxon>Thermoprotei</taxon>
        <taxon>Thermoproteales</taxon>
        <taxon>Thermoproteaceae</taxon>
        <taxon>Caldivirga</taxon>
    </lineage>
</organism>
<dbReference type="KEGG" id="cma:Cmaq_0054"/>
<evidence type="ECO:0000256" key="1">
    <source>
        <dbReference type="ARBA" id="ARBA00006484"/>
    </source>
</evidence>
<accession>A8M9M7</accession>
<dbReference type="EMBL" id="CP000852">
    <property type="protein sequence ID" value="ABW00908.1"/>
    <property type="molecule type" value="Genomic_DNA"/>
</dbReference>
<comment type="similarity">
    <text evidence="1">Belongs to the short-chain dehydrogenases/reductases (SDR) family.</text>
</comment>
<dbReference type="PANTHER" id="PTHR42760">
    <property type="entry name" value="SHORT-CHAIN DEHYDROGENASES/REDUCTASES FAMILY MEMBER"/>
    <property type="match status" value="1"/>
</dbReference>
<dbReference type="InterPro" id="IPR036291">
    <property type="entry name" value="NAD(P)-bd_dom_sf"/>
</dbReference>
<dbReference type="InterPro" id="IPR002347">
    <property type="entry name" value="SDR_fam"/>
</dbReference>
<dbReference type="STRING" id="397948.Cmaq_0054"/>
<reference evidence="2 3" key="1">
    <citation type="submission" date="2007-10" db="EMBL/GenBank/DDBJ databases">
        <title>Complete sequence of Caldivirga maquilingensis IC-167.</title>
        <authorList>
            <consortium name="US DOE Joint Genome Institute"/>
            <person name="Copeland A."/>
            <person name="Lucas S."/>
            <person name="Lapidus A."/>
            <person name="Barry K."/>
            <person name="Glavina del Rio T."/>
            <person name="Dalin E."/>
            <person name="Tice H."/>
            <person name="Pitluck S."/>
            <person name="Saunders E."/>
            <person name="Brettin T."/>
            <person name="Bruce D."/>
            <person name="Detter J.C."/>
            <person name="Han C."/>
            <person name="Schmutz J."/>
            <person name="Larimer F."/>
            <person name="Land M."/>
            <person name="Hauser L."/>
            <person name="Kyrpides N."/>
            <person name="Ivanova N."/>
            <person name="Biddle J.F."/>
            <person name="Zhang Z."/>
            <person name="Fitz-Gibbon S.T."/>
            <person name="Lowe T.M."/>
            <person name="Saltikov C."/>
            <person name="House C.H."/>
            <person name="Richardson P."/>
        </authorList>
    </citation>
    <scope>NUCLEOTIDE SEQUENCE [LARGE SCALE GENOMIC DNA]</scope>
    <source>
        <strain evidence="3">ATCC 700844 / DSM 13496 / JCM 10307 / IC-167</strain>
    </source>
</reference>
<dbReference type="Proteomes" id="UP000001137">
    <property type="component" value="Chromosome"/>
</dbReference>
<protein>
    <submittedName>
        <fullName evidence="2">Short-chain dehydrogenase/reductase SDR</fullName>
    </submittedName>
</protein>
<dbReference type="HOGENOM" id="CLU_010194_1_2_2"/>
<dbReference type="Pfam" id="PF13561">
    <property type="entry name" value="adh_short_C2"/>
    <property type="match status" value="1"/>
</dbReference>
<dbReference type="Gene3D" id="3.40.50.720">
    <property type="entry name" value="NAD(P)-binding Rossmann-like Domain"/>
    <property type="match status" value="1"/>
</dbReference>
<sequence>MGNETQYKAAFPDLKGKVVIVTGSTRGIGYEIVKLFKEMGSRVVVNARSADEVQTVVKKLNDYVSDGEAIGVAGDVSKYEDCEKIVNETVDKYGKIDVLVNNAGINMIRDSLNLSIDDWERTLRIDLFSAFYMSQLVARTMVAKKVKGSIVNIASMVGPIVALPKRAAYAAAKAGLVGLTRVLAVEWAPLGIRVNAIAPGYIWSSAQEVNIARGEYTRQDIEGRVPMGRYGDAREVAYVAVFLASELASYVTGALITVDGGWTIYGGWERLLRQIQESARQLI</sequence>
<dbReference type="PRINTS" id="PR00080">
    <property type="entry name" value="SDRFAMILY"/>
</dbReference>
<gene>
    <name evidence="2" type="ordered locus">Cmaq_0054</name>
</gene>
<evidence type="ECO:0000313" key="3">
    <source>
        <dbReference type="Proteomes" id="UP000001137"/>
    </source>
</evidence>
<dbReference type="GeneID" id="5708810"/>
<dbReference type="RefSeq" id="WP_012185128.1">
    <property type="nucleotide sequence ID" value="NC_009954.1"/>
</dbReference>
<dbReference type="OrthoDB" id="10157at2157"/>
<dbReference type="eggNOG" id="arCOG01259">
    <property type="taxonomic scope" value="Archaea"/>
</dbReference>
<dbReference type="NCBIfam" id="NF005559">
    <property type="entry name" value="PRK07231.1"/>
    <property type="match status" value="1"/>
</dbReference>
<dbReference type="AlphaFoldDB" id="A8M9M7"/>
<dbReference type="PRINTS" id="PR00081">
    <property type="entry name" value="GDHRDH"/>
</dbReference>
<dbReference type="FunFam" id="3.40.50.720:FF:000084">
    <property type="entry name" value="Short-chain dehydrogenase reductase"/>
    <property type="match status" value="1"/>
</dbReference>
<evidence type="ECO:0000313" key="2">
    <source>
        <dbReference type="EMBL" id="ABW00908.1"/>
    </source>
</evidence>
<dbReference type="SUPFAM" id="SSF51735">
    <property type="entry name" value="NAD(P)-binding Rossmann-fold domains"/>
    <property type="match status" value="1"/>
</dbReference>